<dbReference type="EMBL" id="PDUD01000017">
    <property type="protein sequence ID" value="PHN06650.1"/>
    <property type="molecule type" value="Genomic_DNA"/>
</dbReference>
<feature type="transmembrane region" description="Helical" evidence="1">
    <location>
        <begin position="6"/>
        <end position="24"/>
    </location>
</feature>
<reference evidence="3 4" key="1">
    <citation type="submission" date="2017-10" db="EMBL/GenBank/DDBJ databases">
        <title>The draft genome sequence of Lewinella nigricans NBRC 102662.</title>
        <authorList>
            <person name="Wang K."/>
        </authorList>
    </citation>
    <scope>NUCLEOTIDE SEQUENCE [LARGE SCALE GENOMIC DNA]</scope>
    <source>
        <strain evidence="3 4">NBRC 102662</strain>
    </source>
</reference>
<evidence type="ECO:0000313" key="4">
    <source>
        <dbReference type="Proteomes" id="UP000223913"/>
    </source>
</evidence>
<feature type="transmembrane region" description="Helical" evidence="1">
    <location>
        <begin position="398"/>
        <end position="416"/>
    </location>
</feature>
<accession>A0A2D0NE51</accession>
<keyword evidence="1" id="KW-0472">Membrane</keyword>
<dbReference type="PANTHER" id="PTHR37464">
    <property type="entry name" value="BLL2463 PROTEIN"/>
    <property type="match status" value="1"/>
</dbReference>
<proteinExistence type="predicted"/>
<dbReference type="Pfam" id="PF07584">
    <property type="entry name" value="BatA"/>
    <property type="match status" value="1"/>
</dbReference>
<comment type="caution">
    <text evidence="3">The sequence shown here is derived from an EMBL/GenBank/DDBJ whole genome shotgun (WGS) entry which is preliminary data.</text>
</comment>
<evidence type="ECO:0000256" key="1">
    <source>
        <dbReference type="SAM" id="Phobius"/>
    </source>
</evidence>
<organism evidence="3 4">
    <name type="scientific">Flavilitoribacter nigricans (strain ATCC 23147 / DSM 23189 / NBRC 102662 / NCIMB 1420 / SS-2)</name>
    <name type="common">Lewinella nigricans</name>
    <dbReference type="NCBI Taxonomy" id="1122177"/>
    <lineage>
        <taxon>Bacteria</taxon>
        <taxon>Pseudomonadati</taxon>
        <taxon>Bacteroidota</taxon>
        <taxon>Saprospiria</taxon>
        <taxon>Saprospirales</taxon>
        <taxon>Lewinellaceae</taxon>
        <taxon>Flavilitoribacter</taxon>
    </lineage>
</organism>
<dbReference type="AlphaFoldDB" id="A0A2D0NE51"/>
<sequence length="419" mass="46738">MHLAEPTYLWALLGLLVPLLIHLLSRKAGKVVKVGSIRHLLDANTRKFSSLRFNEYLLFALRALAVILFVLLLAGLYRMGNRTVPRWVLLEIAPEEVPELQKSLDSLQEAGYELRYLTDGFPLVEDLDTVPLSTGNYPQLLEQVKRAGAEAIIYATNRENAFRGKMIPLPEQVRWFQLPVAGRERNWQAVRLRGDSVLILEGRTDATETTFTRRTEQIPAGQTRIGATEGDNPEIPIQAASPIRIAMRLGESPASAATMLETALQAVAEFAGREITINKTVTELDTNQHYQLLVTTDASASAGPRATSIIRLGDPPAGQMIVQSGANTWTVQSDLTRQDILQGNLLVELGSILFRDEALLADLREWDRRTIDESRFFNGTEELVATADAAQAIPLDQWLILSLILLFIVERIFAFYRQA</sequence>
<gene>
    <name evidence="3" type="ORF">CRP01_10160</name>
</gene>
<name>A0A2D0NE51_FLAN2</name>
<feature type="transmembrane region" description="Helical" evidence="1">
    <location>
        <begin position="56"/>
        <end position="77"/>
    </location>
</feature>
<dbReference type="NCBIfam" id="TIGR02226">
    <property type="entry name" value="two_anch"/>
    <property type="match status" value="1"/>
</dbReference>
<dbReference type="Proteomes" id="UP000223913">
    <property type="component" value="Unassembled WGS sequence"/>
</dbReference>
<feature type="domain" description="Aerotolerance regulator N-terminal" evidence="2">
    <location>
        <begin position="1"/>
        <end position="75"/>
    </location>
</feature>
<keyword evidence="4" id="KW-1185">Reference proteome</keyword>
<protein>
    <recommendedName>
        <fullName evidence="2">Aerotolerance regulator N-terminal domain-containing protein</fullName>
    </recommendedName>
</protein>
<dbReference type="InterPro" id="IPR024163">
    <property type="entry name" value="Aerotolerance_reg_N"/>
</dbReference>
<dbReference type="OrthoDB" id="890881at2"/>
<dbReference type="InterPro" id="IPR011933">
    <property type="entry name" value="Double_TM_dom"/>
</dbReference>
<keyword evidence="1" id="KW-0812">Transmembrane</keyword>
<evidence type="ECO:0000313" key="3">
    <source>
        <dbReference type="EMBL" id="PHN06650.1"/>
    </source>
</evidence>
<dbReference type="PANTHER" id="PTHR37464:SF1">
    <property type="entry name" value="BLL2463 PROTEIN"/>
    <property type="match status" value="1"/>
</dbReference>
<keyword evidence="1" id="KW-1133">Transmembrane helix</keyword>
<dbReference type="RefSeq" id="WP_099149906.1">
    <property type="nucleotide sequence ID" value="NZ_PDUD01000017.1"/>
</dbReference>
<evidence type="ECO:0000259" key="2">
    <source>
        <dbReference type="Pfam" id="PF07584"/>
    </source>
</evidence>